<dbReference type="AlphaFoldDB" id="A0A382EKA7"/>
<keyword evidence="1" id="KW-0812">Transmembrane</keyword>
<keyword evidence="1" id="KW-1133">Transmembrane helix</keyword>
<feature type="non-terminal residue" evidence="2">
    <location>
        <position position="313"/>
    </location>
</feature>
<proteinExistence type="predicted"/>
<accession>A0A382EKA7</accession>
<gene>
    <name evidence="2" type="ORF">METZ01_LOCUS203703</name>
</gene>
<evidence type="ECO:0008006" key="3">
    <source>
        <dbReference type="Google" id="ProtNLM"/>
    </source>
</evidence>
<organism evidence="2">
    <name type="scientific">marine metagenome</name>
    <dbReference type="NCBI Taxonomy" id="408172"/>
    <lineage>
        <taxon>unclassified sequences</taxon>
        <taxon>metagenomes</taxon>
        <taxon>ecological metagenomes</taxon>
    </lineage>
</organism>
<protein>
    <recommendedName>
        <fullName evidence="3">MacB-like periplasmic core domain-containing protein</fullName>
    </recommendedName>
</protein>
<feature type="transmembrane region" description="Helical" evidence="1">
    <location>
        <begin position="289"/>
        <end position="310"/>
    </location>
</feature>
<evidence type="ECO:0000313" key="2">
    <source>
        <dbReference type="EMBL" id="SVB50849.1"/>
    </source>
</evidence>
<name>A0A382EKA7_9ZZZZ</name>
<evidence type="ECO:0000256" key="1">
    <source>
        <dbReference type="SAM" id="Phobius"/>
    </source>
</evidence>
<keyword evidence="1" id="KW-0472">Membrane</keyword>
<dbReference type="EMBL" id="UINC01044847">
    <property type="protein sequence ID" value="SVB50849.1"/>
    <property type="molecule type" value="Genomic_DNA"/>
</dbReference>
<sequence length="313" mass="33669">MTALVVGVLIMTSILAGAPMYLKSIEALGLQSALQVLSPSNRNVQVSVDRLPLTKRSVVSATEQVDVALRELGNLPISVTQESHTRLHYWGLKSDAIIPGPASDSAILQRFEGFSTHVDYVEGGAPSELVTQEAAITVAQVAVPVDRAELLGVTVGDDIWIASSTEDPPYLKLQVVGLFTPRDLQEEFWFGLGREVMDPPSPSLVARPPLPLFLSKDVLFDVVTGGSAAIGAHRWLVQLDFEELQTQSPSNIAGKVDLLEHALRRGLPESTVISALGNPLRSLVRRISFARIPTLMMGGVLLLAAGYYSIMAA</sequence>
<reference evidence="2" key="1">
    <citation type="submission" date="2018-05" db="EMBL/GenBank/DDBJ databases">
        <authorList>
            <person name="Lanie J.A."/>
            <person name="Ng W.-L."/>
            <person name="Kazmierczak K.M."/>
            <person name="Andrzejewski T.M."/>
            <person name="Davidsen T.M."/>
            <person name="Wayne K.J."/>
            <person name="Tettelin H."/>
            <person name="Glass J.I."/>
            <person name="Rusch D."/>
            <person name="Podicherti R."/>
            <person name="Tsui H.-C.T."/>
            <person name="Winkler M.E."/>
        </authorList>
    </citation>
    <scope>NUCLEOTIDE SEQUENCE</scope>
</reference>